<dbReference type="GO" id="GO:0032259">
    <property type="term" value="P:methylation"/>
    <property type="evidence" value="ECO:0007669"/>
    <property type="project" value="UniProtKB-KW"/>
</dbReference>
<organism evidence="5 6">
    <name type="scientific">Pedobacter cryophilus</name>
    <dbReference type="NCBI Taxonomy" id="2571271"/>
    <lineage>
        <taxon>Bacteria</taxon>
        <taxon>Pseudomonadati</taxon>
        <taxon>Bacteroidota</taxon>
        <taxon>Sphingobacteriia</taxon>
        <taxon>Sphingobacteriales</taxon>
        <taxon>Sphingobacteriaceae</taxon>
        <taxon>Pedobacter</taxon>
    </lineage>
</organism>
<keyword evidence="3 5" id="KW-0808">Transferase</keyword>
<dbReference type="Proteomes" id="UP000308181">
    <property type="component" value="Unassembled WGS sequence"/>
</dbReference>
<comment type="caution">
    <text evidence="5">The sequence shown here is derived from an EMBL/GenBank/DDBJ whole genome shotgun (WGS) entry which is preliminary data.</text>
</comment>
<evidence type="ECO:0000256" key="1">
    <source>
        <dbReference type="ARBA" id="ARBA00022553"/>
    </source>
</evidence>
<gene>
    <name evidence="5" type="ORF">FA046_11440</name>
</gene>
<protein>
    <submittedName>
        <fullName evidence="5">SAM-dependent methyltransferase</fullName>
    </submittedName>
</protein>
<dbReference type="EMBL" id="SWBP01000004">
    <property type="protein sequence ID" value="TKB96696.1"/>
    <property type="molecule type" value="Genomic_DNA"/>
</dbReference>
<reference evidence="5 6" key="1">
    <citation type="submission" date="2019-04" db="EMBL/GenBank/DDBJ databases">
        <title>Pedobacter sp. AR-3-17 sp. nov., isolated from Arctic soil.</title>
        <authorList>
            <person name="Dahal R.H."/>
            <person name="Kim D.-U."/>
        </authorList>
    </citation>
    <scope>NUCLEOTIDE SEQUENCE [LARGE SCALE GENOMIC DNA]</scope>
    <source>
        <strain evidence="5 6">AR-3-17</strain>
    </source>
</reference>
<dbReference type="Pfam" id="PF05724">
    <property type="entry name" value="TPMT"/>
    <property type="match status" value="1"/>
</dbReference>
<accession>A0A4U1BYY1</accession>
<keyword evidence="1" id="KW-0597">Phosphoprotein</keyword>
<dbReference type="RefSeq" id="WP_136826662.1">
    <property type="nucleotide sequence ID" value="NZ_SWBP01000004.1"/>
</dbReference>
<dbReference type="OrthoDB" id="9778208at2"/>
<evidence type="ECO:0000313" key="5">
    <source>
        <dbReference type="EMBL" id="TKB96696.1"/>
    </source>
</evidence>
<evidence type="ECO:0000256" key="3">
    <source>
        <dbReference type="ARBA" id="ARBA00022679"/>
    </source>
</evidence>
<dbReference type="AlphaFoldDB" id="A0A4U1BYY1"/>
<evidence type="ECO:0000256" key="2">
    <source>
        <dbReference type="ARBA" id="ARBA00022603"/>
    </source>
</evidence>
<dbReference type="GO" id="GO:0008757">
    <property type="term" value="F:S-adenosylmethionine-dependent methyltransferase activity"/>
    <property type="evidence" value="ECO:0007669"/>
    <property type="project" value="InterPro"/>
</dbReference>
<dbReference type="PROSITE" id="PS51585">
    <property type="entry name" value="SAM_MT_TPMT"/>
    <property type="match status" value="1"/>
</dbReference>
<dbReference type="PANTHER" id="PTHR32183">
    <property type="match status" value="1"/>
</dbReference>
<keyword evidence="2 5" id="KW-0489">Methyltransferase</keyword>
<keyword evidence="4" id="KW-0949">S-adenosyl-L-methionine</keyword>
<keyword evidence="6" id="KW-1185">Reference proteome</keyword>
<dbReference type="InterPro" id="IPR008854">
    <property type="entry name" value="TPMT"/>
</dbReference>
<dbReference type="Gene3D" id="3.40.50.150">
    <property type="entry name" value="Vaccinia Virus protein VP39"/>
    <property type="match status" value="1"/>
</dbReference>
<dbReference type="CDD" id="cd02440">
    <property type="entry name" value="AdoMet_MTases"/>
    <property type="match status" value="1"/>
</dbReference>
<proteinExistence type="predicted"/>
<evidence type="ECO:0000313" key="6">
    <source>
        <dbReference type="Proteomes" id="UP000308181"/>
    </source>
</evidence>
<dbReference type="PANTHER" id="PTHR32183:SF6">
    <property type="entry name" value="CYSTEINE SULFINATE DESULFINASE_CYSTEINE DESULFURASE AND RELATED ENZYMES"/>
    <property type="match status" value="1"/>
</dbReference>
<sequence length="196" mass="22630">MSVLDADYWNNRYLNGQAGWDLGEISTPLKAYINQLQKKDFAILIPGAGNAHEAVYLLENGFKNVTVIDFAQKALDNLRLKLTSFDSQHFHLIQDDFFNHHGEYDLMMEQTFFCAIDPFRRTDYVKHAHQLLAKDGKIVGLMFNKIFPFEGPPFGGSKEEYEQLFQAHFKIELMEEAHNSVLPRQGSELFVKLIKK</sequence>
<name>A0A4U1BYY1_9SPHI</name>
<dbReference type="SUPFAM" id="SSF53335">
    <property type="entry name" value="S-adenosyl-L-methionine-dependent methyltransferases"/>
    <property type="match status" value="1"/>
</dbReference>
<dbReference type="InterPro" id="IPR029063">
    <property type="entry name" value="SAM-dependent_MTases_sf"/>
</dbReference>
<evidence type="ECO:0000256" key="4">
    <source>
        <dbReference type="ARBA" id="ARBA00022691"/>
    </source>
</evidence>